<keyword evidence="2" id="KW-1185">Reference proteome</keyword>
<evidence type="ECO:0000313" key="1">
    <source>
        <dbReference type="EnsemblMetazoa" id="AMEM001189-PA"/>
    </source>
</evidence>
<evidence type="ECO:0000313" key="2">
    <source>
        <dbReference type="Proteomes" id="UP000075903"/>
    </source>
</evidence>
<dbReference type="AlphaFoldDB" id="A0A182UP18"/>
<dbReference type="Proteomes" id="UP000075903">
    <property type="component" value="Unassembled WGS sequence"/>
</dbReference>
<proteinExistence type="predicted"/>
<dbReference type="VEuPathDB" id="VectorBase:AMEM001189"/>
<organism evidence="1 2">
    <name type="scientific">Anopheles merus</name>
    <name type="common">Mosquito</name>
    <dbReference type="NCBI Taxonomy" id="30066"/>
    <lineage>
        <taxon>Eukaryota</taxon>
        <taxon>Metazoa</taxon>
        <taxon>Ecdysozoa</taxon>
        <taxon>Arthropoda</taxon>
        <taxon>Hexapoda</taxon>
        <taxon>Insecta</taxon>
        <taxon>Pterygota</taxon>
        <taxon>Neoptera</taxon>
        <taxon>Endopterygota</taxon>
        <taxon>Diptera</taxon>
        <taxon>Nematocera</taxon>
        <taxon>Culicoidea</taxon>
        <taxon>Culicidae</taxon>
        <taxon>Anophelinae</taxon>
        <taxon>Anopheles</taxon>
    </lineage>
</organism>
<protein>
    <submittedName>
        <fullName evidence="1">Uncharacterized protein</fullName>
    </submittedName>
</protein>
<dbReference type="EnsemblMetazoa" id="AMEM001189-RA">
    <property type="protein sequence ID" value="AMEM001189-PA"/>
    <property type="gene ID" value="AMEM001189"/>
</dbReference>
<sequence length="111" mass="12951">MAFFDLDDDGYGRGRASTFRWDCWLLLCEGSSGRPHGPTCFFCTIDRDRQFSMLRKHSFEYVLPSVPHTGSNSCGQILEQPLNENAARQRFIGTRNMWRPQFSRRMWHSLG</sequence>
<accession>A0A182UP18</accession>
<reference evidence="1" key="1">
    <citation type="submission" date="2020-05" db="UniProtKB">
        <authorList>
            <consortium name="EnsemblMetazoa"/>
        </authorList>
    </citation>
    <scope>IDENTIFICATION</scope>
    <source>
        <strain evidence="1">MAF</strain>
    </source>
</reference>
<name>A0A182UP18_ANOME</name>